<dbReference type="EMBL" id="APPO01000011">
    <property type="protein sequence ID" value="ENV37458.1"/>
    <property type="molecule type" value="Genomic_DNA"/>
</dbReference>
<reference evidence="2 3" key="1">
    <citation type="submission" date="2013-02" db="EMBL/GenBank/DDBJ databases">
        <title>The Genome Sequence of Acinetobacter venetianus CIP 110063.</title>
        <authorList>
            <consortium name="The Broad Institute Genome Sequencing Platform"/>
            <consortium name="The Broad Institute Genome Sequencing Center for Infectious Disease"/>
            <person name="Cerqueira G."/>
            <person name="Feldgarden M."/>
            <person name="Courvalin P."/>
            <person name="Perichon B."/>
            <person name="Grillot-Courvalin C."/>
            <person name="Clermont D."/>
            <person name="Rocha E."/>
            <person name="Yoon E.-J."/>
            <person name="Nemec A."/>
            <person name="Walker B."/>
            <person name="Young S.K."/>
            <person name="Zeng Q."/>
            <person name="Gargeya S."/>
            <person name="Fitzgerald M."/>
            <person name="Haas B."/>
            <person name="Abouelleil A."/>
            <person name="Alvarado L."/>
            <person name="Arachchi H.M."/>
            <person name="Berlin A.M."/>
            <person name="Chapman S.B."/>
            <person name="Dewar J."/>
            <person name="Goldberg J."/>
            <person name="Griggs A."/>
            <person name="Gujja S."/>
            <person name="Hansen M."/>
            <person name="Howarth C."/>
            <person name="Imamovic A."/>
            <person name="Larimer J."/>
            <person name="McCowan C."/>
            <person name="Murphy C."/>
            <person name="Neiman D."/>
            <person name="Pearson M."/>
            <person name="Priest M."/>
            <person name="Roberts A."/>
            <person name="Saif S."/>
            <person name="Shea T."/>
            <person name="Sisk P."/>
            <person name="Sykes S."/>
            <person name="Wortman J."/>
            <person name="Nusbaum C."/>
            <person name="Birren B."/>
        </authorList>
    </citation>
    <scope>NUCLEOTIDE SEQUENCE [LARGE SCALE GENOMIC DNA]</scope>
    <source>
        <strain evidence="3">ATCC 31012 / DSM 23050 / BCRC 14357 / CCUG 45561 / CIP 110063 / KCTC 2702 / LMG 19082 / RAG-1</strain>
    </source>
</reference>
<dbReference type="HOGENOM" id="CLU_143961_0_0_6"/>
<proteinExistence type="predicted"/>
<organism evidence="2 3">
    <name type="scientific">Acinetobacter venetianus (strain ATCC 31012 / DSM 23050 / BCRC 14357 / CCUG 45561 / CIP 110063 / KCTC 2702 / LMG 19082 / RAG-1)</name>
    <dbReference type="NCBI Taxonomy" id="1191460"/>
    <lineage>
        <taxon>Bacteria</taxon>
        <taxon>Pseudomonadati</taxon>
        <taxon>Pseudomonadota</taxon>
        <taxon>Gammaproteobacteria</taxon>
        <taxon>Moraxellales</taxon>
        <taxon>Moraxellaceae</taxon>
        <taxon>Acinetobacter</taxon>
    </lineage>
</organism>
<feature type="signal peptide" evidence="1">
    <location>
        <begin position="1"/>
        <end position="20"/>
    </location>
</feature>
<keyword evidence="1" id="KW-0732">Signal</keyword>
<name>N9A088_ACIVR</name>
<dbReference type="RefSeq" id="WP_004878886.1">
    <property type="nucleotide sequence ID" value="NZ_AKIQ01000028.1"/>
</dbReference>
<dbReference type="OrthoDB" id="6709610at2"/>
<sequence>MFRILLFFISLVVFSSVCRADDFFEKKPSILIVKEDNSHNKTDSNESVDFFEISNQLKTKWANQNYNYMTQRIEDVFQTSGMSAYDKTQYNAQNKTLNNKPYLKLIETTPDKGVISQEEYQQQIEQSRKKEIDDRDLLYLLDKYFQK</sequence>
<keyword evidence="3" id="KW-1185">Reference proteome</keyword>
<gene>
    <name evidence="2" type="ORF">F959_01581</name>
</gene>
<dbReference type="eggNOG" id="ENOG5030SX7">
    <property type="taxonomic scope" value="Bacteria"/>
</dbReference>
<accession>N9A088</accession>
<evidence type="ECO:0000313" key="2">
    <source>
        <dbReference type="EMBL" id="ENV37458.1"/>
    </source>
</evidence>
<evidence type="ECO:0000313" key="3">
    <source>
        <dbReference type="Proteomes" id="UP000018445"/>
    </source>
</evidence>
<evidence type="ECO:0000256" key="1">
    <source>
        <dbReference type="SAM" id="SignalP"/>
    </source>
</evidence>
<protein>
    <submittedName>
        <fullName evidence="2">Uncharacterized protein</fullName>
    </submittedName>
</protein>
<dbReference type="GeneID" id="58194464"/>
<comment type="caution">
    <text evidence="2">The sequence shown here is derived from an EMBL/GenBank/DDBJ whole genome shotgun (WGS) entry which is preliminary data.</text>
</comment>
<feature type="chain" id="PRO_5004138356" evidence="1">
    <location>
        <begin position="21"/>
        <end position="147"/>
    </location>
</feature>
<dbReference type="Proteomes" id="UP000018445">
    <property type="component" value="Unassembled WGS sequence"/>
</dbReference>
<dbReference type="PATRIC" id="fig|1191460.12.peg.1565"/>
<dbReference type="AlphaFoldDB" id="N9A088"/>